<keyword evidence="1" id="KW-0472">Membrane</keyword>
<evidence type="ECO:0000313" key="3">
    <source>
        <dbReference type="Proteomes" id="UP001500394"/>
    </source>
</evidence>
<evidence type="ECO:0000256" key="1">
    <source>
        <dbReference type="SAM" id="Phobius"/>
    </source>
</evidence>
<feature type="transmembrane region" description="Helical" evidence="1">
    <location>
        <begin position="114"/>
        <end position="132"/>
    </location>
</feature>
<keyword evidence="3" id="KW-1185">Reference proteome</keyword>
<keyword evidence="1" id="KW-1133">Transmembrane helix</keyword>
<feature type="transmembrane region" description="Helical" evidence="1">
    <location>
        <begin position="144"/>
        <end position="166"/>
    </location>
</feature>
<accession>A0ABP8R522</accession>
<feature type="transmembrane region" description="Helical" evidence="1">
    <location>
        <begin position="35"/>
        <end position="59"/>
    </location>
</feature>
<dbReference type="RefSeq" id="WP_345068011.1">
    <property type="nucleotide sequence ID" value="NZ_BAABGR010000029.1"/>
</dbReference>
<gene>
    <name evidence="2" type="ORF">GCM10023173_19690</name>
</gene>
<dbReference type="EMBL" id="BAABGR010000029">
    <property type="protein sequence ID" value="GAA4518204.1"/>
    <property type="molecule type" value="Genomic_DNA"/>
</dbReference>
<feature type="transmembrane region" description="Helical" evidence="1">
    <location>
        <begin position="6"/>
        <end position="23"/>
    </location>
</feature>
<sequence>MAKVIIYNIIRFVILLILQVAVLKNFGYYNIAVTYPYILIILLLPIGIPNLVLYVLAFLTGLCVDAFYDSIGIHASACVALAFFRIFFHNITIEVEERSSFNTPSWGSRGLKWYSTYILLGTFIHHLVLFLVESFSFSNILQTLLSVVLSSLMTCIVIFIISLLTYQKKTRILSN</sequence>
<proteinExistence type="predicted"/>
<name>A0ABP8R522_9SPHI</name>
<reference evidence="3" key="1">
    <citation type="journal article" date="2019" name="Int. J. Syst. Evol. Microbiol.">
        <title>The Global Catalogue of Microorganisms (GCM) 10K type strain sequencing project: providing services to taxonomists for standard genome sequencing and annotation.</title>
        <authorList>
            <consortium name="The Broad Institute Genomics Platform"/>
            <consortium name="The Broad Institute Genome Sequencing Center for Infectious Disease"/>
            <person name="Wu L."/>
            <person name="Ma J."/>
        </authorList>
    </citation>
    <scope>NUCLEOTIDE SEQUENCE [LARGE SCALE GENOMIC DNA]</scope>
    <source>
        <strain evidence="3">JCM 17858</strain>
    </source>
</reference>
<comment type="caution">
    <text evidence="2">The sequence shown here is derived from an EMBL/GenBank/DDBJ whole genome shotgun (WGS) entry which is preliminary data.</text>
</comment>
<feature type="transmembrane region" description="Helical" evidence="1">
    <location>
        <begin position="71"/>
        <end position="93"/>
    </location>
</feature>
<organism evidence="2 3">
    <name type="scientific">Sphingobacterium thermophilum</name>
    <dbReference type="NCBI Taxonomy" id="768534"/>
    <lineage>
        <taxon>Bacteria</taxon>
        <taxon>Pseudomonadati</taxon>
        <taxon>Bacteroidota</taxon>
        <taxon>Sphingobacteriia</taxon>
        <taxon>Sphingobacteriales</taxon>
        <taxon>Sphingobacteriaceae</taxon>
        <taxon>Sphingobacterium</taxon>
    </lineage>
</organism>
<dbReference type="Proteomes" id="UP001500394">
    <property type="component" value="Unassembled WGS sequence"/>
</dbReference>
<keyword evidence="1" id="KW-0812">Transmembrane</keyword>
<protein>
    <submittedName>
        <fullName evidence="2">Rod shape-determining protein MreD</fullName>
    </submittedName>
</protein>
<evidence type="ECO:0000313" key="2">
    <source>
        <dbReference type="EMBL" id="GAA4518204.1"/>
    </source>
</evidence>